<name>A0AAE2SC05_9BACT</name>
<reference evidence="3" key="1">
    <citation type="submission" date="2021-01" db="EMBL/GenBank/DDBJ databases">
        <title>Modified the classification status of verrucomicrobia.</title>
        <authorList>
            <person name="Feng X."/>
        </authorList>
    </citation>
    <scope>NUCLEOTIDE SEQUENCE</scope>
    <source>
        <strain evidence="3">5K15</strain>
    </source>
</reference>
<proteinExistence type="predicted"/>
<dbReference type="Pfam" id="PF05257">
    <property type="entry name" value="CHAP"/>
    <property type="match status" value="1"/>
</dbReference>
<evidence type="ECO:0000313" key="3">
    <source>
        <dbReference type="EMBL" id="MBK1853491.1"/>
    </source>
</evidence>
<dbReference type="InterPro" id="IPR051705">
    <property type="entry name" value="Gsp_Synthetase/Amidase"/>
</dbReference>
<feature type="domain" description="Peptidase C51" evidence="2">
    <location>
        <begin position="57"/>
        <end position="199"/>
    </location>
</feature>
<dbReference type="InterPro" id="IPR007921">
    <property type="entry name" value="CHAP_dom"/>
</dbReference>
<dbReference type="PROSITE" id="PS50911">
    <property type="entry name" value="CHAP"/>
    <property type="match status" value="1"/>
</dbReference>
<evidence type="ECO:0000259" key="2">
    <source>
        <dbReference type="PROSITE" id="PS50911"/>
    </source>
</evidence>
<dbReference type="Proteomes" id="UP000634206">
    <property type="component" value="Unassembled WGS sequence"/>
</dbReference>
<dbReference type="PANTHER" id="PTHR30094">
    <property type="entry name" value="BIFUNCTIONAL GLUTATHIONYLSPERMIDINE SYNTHETASE/AMIDASE-RELATED"/>
    <property type="match status" value="1"/>
</dbReference>
<feature type="chain" id="PRO_5041940135" evidence="1">
    <location>
        <begin position="20"/>
        <end position="203"/>
    </location>
</feature>
<keyword evidence="4" id="KW-1185">Reference proteome</keyword>
<dbReference type="InterPro" id="IPR038765">
    <property type="entry name" value="Papain-like_cys_pep_sf"/>
</dbReference>
<dbReference type="AlphaFoldDB" id="A0AAE2SC05"/>
<dbReference type="GO" id="GO:0016874">
    <property type="term" value="F:ligase activity"/>
    <property type="evidence" value="ECO:0007669"/>
    <property type="project" value="TreeGrafter"/>
</dbReference>
<dbReference type="Gene3D" id="3.90.1720.10">
    <property type="entry name" value="endopeptidase domain like (from Nostoc punctiforme)"/>
    <property type="match status" value="1"/>
</dbReference>
<feature type="signal peptide" evidence="1">
    <location>
        <begin position="1"/>
        <end position="19"/>
    </location>
</feature>
<accession>A0AAE2SC05</accession>
<sequence length="203" mass="21874">MKKSASAVIAVLVGSVAVGYLVSTMNNQPSVADSGADVNAPIGSEVARYKNVPAFQNGTVITTSHGKHYAADGYYYGQKWQCVEYVKRFFHDALGHHMPSVWGHARDFYDPAVTHGAMNPARGLRQYLNGGDVAPQPDDLLVFSKGSLGHVAIVTKVEQDAIEVIQQNVHGAATARHRLLHKGGTFTVGESHQPTAWLRLPAS</sequence>
<evidence type="ECO:0000313" key="4">
    <source>
        <dbReference type="Proteomes" id="UP000634206"/>
    </source>
</evidence>
<dbReference type="PANTHER" id="PTHR30094:SF0">
    <property type="entry name" value="BIFUNCTIONAL GLUTATHIONYLSPERMIDINE SYNTHETASE_AMIDASE-RELATED"/>
    <property type="match status" value="1"/>
</dbReference>
<protein>
    <submittedName>
        <fullName evidence="3">CHAP domain-containing protein</fullName>
    </submittedName>
</protein>
<dbReference type="SUPFAM" id="SSF54001">
    <property type="entry name" value="Cysteine proteinases"/>
    <property type="match status" value="1"/>
</dbReference>
<dbReference type="RefSeq" id="WP_309488088.1">
    <property type="nucleotide sequence ID" value="NZ_JAENIG010000001.1"/>
</dbReference>
<keyword evidence="1" id="KW-0732">Signal</keyword>
<organism evidence="3 4">
    <name type="scientific">Oceaniferula flava</name>
    <dbReference type="NCBI Taxonomy" id="2800421"/>
    <lineage>
        <taxon>Bacteria</taxon>
        <taxon>Pseudomonadati</taxon>
        <taxon>Verrucomicrobiota</taxon>
        <taxon>Verrucomicrobiia</taxon>
        <taxon>Verrucomicrobiales</taxon>
        <taxon>Verrucomicrobiaceae</taxon>
        <taxon>Oceaniferula</taxon>
    </lineage>
</organism>
<comment type="caution">
    <text evidence="3">The sequence shown here is derived from an EMBL/GenBank/DDBJ whole genome shotgun (WGS) entry which is preliminary data.</text>
</comment>
<dbReference type="EMBL" id="JAENIG010000001">
    <property type="protein sequence ID" value="MBK1853491.1"/>
    <property type="molecule type" value="Genomic_DNA"/>
</dbReference>
<evidence type="ECO:0000256" key="1">
    <source>
        <dbReference type="SAM" id="SignalP"/>
    </source>
</evidence>
<gene>
    <name evidence="3" type="ORF">JIN83_00815</name>
</gene>